<keyword evidence="2" id="KW-1185">Reference proteome</keyword>
<dbReference type="GeneID" id="15806998"/>
<organism evidence="1 2">
    <name type="scientific">Theileria equi strain WA</name>
    <dbReference type="NCBI Taxonomy" id="1537102"/>
    <lineage>
        <taxon>Eukaryota</taxon>
        <taxon>Sar</taxon>
        <taxon>Alveolata</taxon>
        <taxon>Apicomplexa</taxon>
        <taxon>Aconoidasida</taxon>
        <taxon>Piroplasmida</taxon>
        <taxon>Theileriidae</taxon>
        <taxon>Theileria</taxon>
    </lineage>
</organism>
<sequence length="603" mass="69109">MEGYLDISPKRLNEQLRYGISGTKHVDSPKPYTKYEYKSIAQTSFMLVTVSYDGITLNQIRTPTHEILRLCTYFTDDETLITVHLETRGINYYYTTVDAKITGRYEFRGFKTSAELTGEEIKIFVDNVSVNGDLDFQGLPRALREKLYRKNDVFFNVYRNHWDEGYSCKCTNISIKITKGGEIGDYQSLQHKPNISSFYIGSIYYVEDKPMCFDNDLPSEPLDSLTVYKNKFGNDKINPMMVILNVQTNPGCVPGRYIIAKYYANVWSIRRIGATSISSTEIAEIFKVISDDVNHRLNVNKLSKEIQEKLKDITKDLSLDLTHQLNLNEGIYISVGNMKIPYKQTNTGQYLVVSYAHTFNSFTVQDVKVKGVPVGDSLIPFKTRLSRFKAYYNENSTNNPLLIYMMYLNGKVKWICRHDGCDYWEELEKSIPSSCHDSPSIINILSSLRIPTVAINLSKNVGLYTPAGSNTKLHVSRTSYSGYDFYKCTQHRGESQSELYPLKISHICYNATLYGIESQEILSSVGAFYDGESPVFEEPFMIELVTYNPKKYWYYQRVDKSASAWKKRVRRDDSIKMIAEQIKTELMNLRGESIPIPGSPPPS</sequence>
<gene>
    <name evidence="1" type="ORF">BEWA_029400</name>
</gene>
<dbReference type="VEuPathDB" id="PiroplasmaDB:BEWA_029400"/>
<dbReference type="RefSeq" id="XP_004829756.1">
    <property type="nucleotide sequence ID" value="XM_004829699.1"/>
</dbReference>
<evidence type="ECO:0000313" key="2">
    <source>
        <dbReference type="Proteomes" id="UP000031512"/>
    </source>
</evidence>
<evidence type="ECO:0000313" key="1">
    <source>
        <dbReference type="EMBL" id="AFZ80090.1"/>
    </source>
</evidence>
<accession>L0AX04</accession>
<proteinExistence type="predicted"/>
<dbReference type="EMBL" id="CP001669">
    <property type="protein sequence ID" value="AFZ80090.1"/>
    <property type="molecule type" value="Genomic_DNA"/>
</dbReference>
<protein>
    <submittedName>
        <fullName evidence="1">Uncharacterized protein</fullName>
    </submittedName>
</protein>
<dbReference type="KEGG" id="beq:BEWA_029400"/>
<dbReference type="AlphaFoldDB" id="L0AX04"/>
<name>L0AX04_THEEQ</name>
<dbReference type="Proteomes" id="UP000031512">
    <property type="component" value="Chromosome 1"/>
</dbReference>
<reference evidence="1 2" key="1">
    <citation type="journal article" date="2012" name="BMC Genomics">
        <title>Comparative genomic analysis and phylogenetic position of Theileria equi.</title>
        <authorList>
            <person name="Kappmeyer L.S."/>
            <person name="Thiagarajan M."/>
            <person name="Herndon D.R."/>
            <person name="Ramsay J.D."/>
            <person name="Caler E."/>
            <person name="Djikeng A."/>
            <person name="Gillespie J.J."/>
            <person name="Lau A.O."/>
            <person name="Roalson E.H."/>
            <person name="Silva J.C."/>
            <person name="Silva M.G."/>
            <person name="Suarez C.E."/>
            <person name="Ueti M.W."/>
            <person name="Nene V.M."/>
            <person name="Mealey R.H."/>
            <person name="Knowles D.P."/>
            <person name="Brayton K.A."/>
        </authorList>
    </citation>
    <scope>NUCLEOTIDE SEQUENCE [LARGE SCALE GENOMIC DNA]</scope>
    <source>
        <strain evidence="1 2">WA</strain>
    </source>
</reference>